<dbReference type="InterPro" id="IPR036908">
    <property type="entry name" value="RlpA-like_sf"/>
</dbReference>
<evidence type="ECO:0000256" key="3">
    <source>
        <dbReference type="HAMAP-Rule" id="MF_02071"/>
    </source>
</evidence>
<dbReference type="GO" id="GO:0008932">
    <property type="term" value="F:lytic endotransglycosylase activity"/>
    <property type="evidence" value="ECO:0007669"/>
    <property type="project" value="UniProtKB-UniRule"/>
</dbReference>
<sequence>MDTKRISSAETLVSESSPDQSSSSAGSAMARAARIGAAVAAGLLVANCSSAPTRMAKSSVDPKYGVSPSPRVVAEGEPVPKGGGRDLVGKPYVVAGRLYTPREMPNYTAVGTASWYGTAFHGRRTANGEVFDRGSISAAHPTLPLPSYIRVTNLDNGYSMIARVNDRGPYHGNRLIDVSQRVAESLRFRHIGTARVKVDYVGRASLAGSDDEKLAMTLRTDGMPAQIRGADTLVASAEPKAPTKAASRPVQQDDDDEAAPATVAAAPSAAPAAAAPRTAPAPSAPAVVAALPVGKPAPGVPLPPDRPFDLGTIPNAGKPVPAPLARSAGRAPANVTAGLFFAEPDAAASTFRKEDPMARLIEQNFVPLRSGSRL</sequence>
<dbReference type="HAMAP" id="MF_02071">
    <property type="entry name" value="RlpA"/>
    <property type="match status" value="1"/>
</dbReference>
<keyword evidence="8" id="KW-1185">Reference proteome</keyword>
<evidence type="ECO:0000313" key="8">
    <source>
        <dbReference type="Proteomes" id="UP000239772"/>
    </source>
</evidence>
<dbReference type="EC" id="4.2.2.-" evidence="3"/>
<gene>
    <name evidence="3" type="primary">rlpA</name>
    <name evidence="7" type="ORF">SLNSH_16965</name>
</gene>
<comment type="function">
    <text evidence="3">Lytic transglycosylase with a strong preference for naked glycan strands that lack stem peptides.</text>
</comment>
<dbReference type="SUPFAM" id="SSF50685">
    <property type="entry name" value="Barwin-like endoglucanases"/>
    <property type="match status" value="1"/>
</dbReference>
<dbReference type="GO" id="GO:0071555">
    <property type="term" value="P:cell wall organization"/>
    <property type="evidence" value="ECO:0007669"/>
    <property type="project" value="UniProtKB-KW"/>
</dbReference>
<dbReference type="PANTHER" id="PTHR34183:SF1">
    <property type="entry name" value="ENDOLYTIC PEPTIDOGLYCAN TRANSGLYCOSYLASE RLPA"/>
    <property type="match status" value="1"/>
</dbReference>
<dbReference type="PANTHER" id="PTHR34183">
    <property type="entry name" value="ENDOLYTIC PEPTIDOGLYCAN TRANSGLYCOSYLASE RLPA"/>
    <property type="match status" value="1"/>
</dbReference>
<keyword evidence="7" id="KW-0449">Lipoprotein</keyword>
<evidence type="ECO:0000256" key="5">
    <source>
        <dbReference type="SAM" id="MobiDB-lite"/>
    </source>
</evidence>
<dbReference type="OrthoDB" id="9779128at2"/>
<dbReference type="InterPro" id="IPR012997">
    <property type="entry name" value="RplA"/>
</dbReference>
<evidence type="ECO:0000256" key="1">
    <source>
        <dbReference type="ARBA" id="ARBA00023239"/>
    </source>
</evidence>
<feature type="region of interest" description="Disordered" evidence="5">
    <location>
        <begin position="1"/>
        <end position="25"/>
    </location>
</feature>
<comment type="similarity">
    <text evidence="3 4">Belongs to the RlpA family.</text>
</comment>
<organism evidence="7 8">
    <name type="scientific">Alsobacter soli</name>
    <dbReference type="NCBI Taxonomy" id="2109933"/>
    <lineage>
        <taxon>Bacteria</taxon>
        <taxon>Pseudomonadati</taxon>
        <taxon>Pseudomonadota</taxon>
        <taxon>Alphaproteobacteria</taxon>
        <taxon>Hyphomicrobiales</taxon>
        <taxon>Alsobacteraceae</taxon>
        <taxon>Alsobacter</taxon>
    </lineage>
</organism>
<dbReference type="InterPro" id="IPR009009">
    <property type="entry name" value="RlpA-like_DPBB"/>
</dbReference>
<feature type="compositionally biased region" description="Low complexity" evidence="5">
    <location>
        <begin position="259"/>
        <end position="280"/>
    </location>
</feature>
<dbReference type="Proteomes" id="UP000239772">
    <property type="component" value="Unassembled WGS sequence"/>
</dbReference>
<name>A0A2T1HQ64_9HYPH</name>
<accession>A0A2T1HQ64</accession>
<reference evidence="8" key="1">
    <citation type="submission" date="2018-03" db="EMBL/GenBank/DDBJ databases">
        <authorList>
            <person name="Sun L."/>
            <person name="Liu H."/>
            <person name="Chen W."/>
            <person name="Huang K."/>
            <person name="Liu W."/>
            <person name="Gao X."/>
        </authorList>
    </citation>
    <scope>NUCLEOTIDE SEQUENCE [LARGE SCALE GENOMIC DNA]</scope>
    <source>
        <strain evidence="8">SH9</strain>
    </source>
</reference>
<evidence type="ECO:0000256" key="4">
    <source>
        <dbReference type="RuleBase" id="RU003495"/>
    </source>
</evidence>
<dbReference type="InterPro" id="IPR034718">
    <property type="entry name" value="RlpA"/>
</dbReference>
<evidence type="ECO:0000259" key="6">
    <source>
        <dbReference type="Pfam" id="PF03330"/>
    </source>
</evidence>
<feature type="domain" description="RlpA-like protein double-psi beta-barrel" evidence="6">
    <location>
        <begin position="108"/>
        <end position="198"/>
    </location>
</feature>
<feature type="compositionally biased region" description="Low complexity" evidence="5">
    <location>
        <begin position="12"/>
        <end position="25"/>
    </location>
</feature>
<keyword evidence="1 3" id="KW-0456">Lyase</keyword>
<evidence type="ECO:0000256" key="2">
    <source>
        <dbReference type="ARBA" id="ARBA00023316"/>
    </source>
</evidence>
<dbReference type="AlphaFoldDB" id="A0A2T1HQ64"/>
<feature type="region of interest" description="Disordered" evidence="5">
    <location>
        <begin position="235"/>
        <end position="280"/>
    </location>
</feature>
<evidence type="ECO:0000313" key="7">
    <source>
        <dbReference type="EMBL" id="PSC03801.1"/>
    </source>
</evidence>
<protein>
    <recommendedName>
        <fullName evidence="3">Endolytic peptidoglycan transglycosylase RlpA</fullName>
        <ecNumber evidence="3">4.2.2.-</ecNumber>
    </recommendedName>
</protein>
<dbReference type="Gene3D" id="2.40.40.10">
    <property type="entry name" value="RlpA-like domain"/>
    <property type="match status" value="1"/>
</dbReference>
<dbReference type="CDD" id="cd22268">
    <property type="entry name" value="DPBB_RlpA-like"/>
    <property type="match status" value="1"/>
</dbReference>
<feature type="region of interest" description="Disordered" evidence="5">
    <location>
        <begin position="54"/>
        <end position="83"/>
    </location>
</feature>
<dbReference type="GO" id="GO:0000270">
    <property type="term" value="P:peptidoglycan metabolic process"/>
    <property type="evidence" value="ECO:0007669"/>
    <property type="project" value="UniProtKB-UniRule"/>
</dbReference>
<dbReference type="NCBIfam" id="TIGR00413">
    <property type="entry name" value="rlpA"/>
    <property type="match status" value="1"/>
</dbReference>
<proteinExistence type="inferred from homology"/>
<keyword evidence="2 3" id="KW-0961">Cell wall biogenesis/degradation</keyword>
<dbReference type="EMBL" id="PVZS01000020">
    <property type="protein sequence ID" value="PSC03801.1"/>
    <property type="molecule type" value="Genomic_DNA"/>
</dbReference>
<comment type="caution">
    <text evidence="7">The sequence shown here is derived from an EMBL/GenBank/DDBJ whole genome shotgun (WGS) entry which is preliminary data.</text>
</comment>
<dbReference type="Pfam" id="PF03330">
    <property type="entry name" value="DPBB_1"/>
    <property type="match status" value="1"/>
</dbReference>